<organism evidence="3 4">
    <name type="scientific">Nocardia wallacei</name>
    <dbReference type="NCBI Taxonomy" id="480035"/>
    <lineage>
        <taxon>Bacteria</taxon>
        <taxon>Bacillati</taxon>
        <taxon>Actinomycetota</taxon>
        <taxon>Actinomycetes</taxon>
        <taxon>Mycobacteriales</taxon>
        <taxon>Nocardiaceae</taxon>
        <taxon>Nocardia</taxon>
    </lineage>
</organism>
<dbReference type="Proteomes" id="UP000516173">
    <property type="component" value="Chromosome"/>
</dbReference>
<dbReference type="GO" id="GO:0003677">
    <property type="term" value="F:DNA binding"/>
    <property type="evidence" value="ECO:0007669"/>
    <property type="project" value="InterPro"/>
</dbReference>
<reference evidence="3 4" key="1">
    <citation type="submission" date="2020-08" db="EMBL/GenBank/DDBJ databases">
        <title>Genome Sequencing of Nocardia wallacei strain FMUON74 and assembly.</title>
        <authorList>
            <person name="Toyokawa M."/>
            <person name="Uesaka K."/>
        </authorList>
    </citation>
    <scope>NUCLEOTIDE SEQUENCE [LARGE SCALE GENOMIC DNA]</scope>
    <source>
        <strain evidence="3 4">FMUON74</strain>
    </source>
</reference>
<dbReference type="InterPro" id="IPR010982">
    <property type="entry name" value="Lambda_DNA-bd_dom_sf"/>
</dbReference>
<name>A0A7G1KHZ2_9NOCA</name>
<evidence type="ECO:0000256" key="1">
    <source>
        <dbReference type="SAM" id="MobiDB-lite"/>
    </source>
</evidence>
<keyword evidence="4" id="KW-1185">Reference proteome</keyword>
<dbReference type="AlphaFoldDB" id="A0A7G1KHZ2"/>
<accession>A0A7G1KHZ2</accession>
<dbReference type="PROSITE" id="PS50943">
    <property type="entry name" value="HTH_CROC1"/>
    <property type="match status" value="1"/>
</dbReference>
<evidence type="ECO:0000313" key="4">
    <source>
        <dbReference type="Proteomes" id="UP000516173"/>
    </source>
</evidence>
<dbReference type="GeneID" id="80347100"/>
<feature type="compositionally biased region" description="Polar residues" evidence="1">
    <location>
        <begin position="1"/>
        <end position="15"/>
    </location>
</feature>
<dbReference type="InterPro" id="IPR001387">
    <property type="entry name" value="Cro/C1-type_HTH"/>
</dbReference>
<proteinExistence type="predicted"/>
<sequence>MSGTKGRPTNATPTTGVPRRQLGRYLRDMRQAYGMSIRNAAKAIGVGDGTLQRLETGAASVIHDDHLEALCELYEHRAMLPALKALAAQGKEPNWWHQYGDIIKETFNLYMGLEAAAEDLRIYRPDMISGLFQTPDYARALDALYFPEDTVLELERRVRVRRERQHRIMRKVSPLSVDLVVDEGVLRRVVGDPHVMAKQLRHIADMPANVRVRILPNSAGFPLGIATGPFTLLDFGVDSQGHPHEPPVVFIESYTGDMYLERTDSVRRYRKAFNTIHGVALSEADSKLLLRQTAKEYVQ</sequence>
<dbReference type="InterPro" id="IPR043917">
    <property type="entry name" value="DUF5753"/>
</dbReference>
<evidence type="ECO:0000259" key="2">
    <source>
        <dbReference type="PROSITE" id="PS50943"/>
    </source>
</evidence>
<dbReference type="SUPFAM" id="SSF47413">
    <property type="entry name" value="lambda repressor-like DNA-binding domains"/>
    <property type="match status" value="1"/>
</dbReference>
<feature type="domain" description="HTH cro/C1-type" evidence="2">
    <location>
        <begin position="26"/>
        <end position="80"/>
    </location>
</feature>
<dbReference type="Pfam" id="PF19054">
    <property type="entry name" value="DUF5753"/>
    <property type="match status" value="1"/>
</dbReference>
<dbReference type="Gene3D" id="1.10.260.40">
    <property type="entry name" value="lambda repressor-like DNA-binding domains"/>
    <property type="match status" value="1"/>
</dbReference>
<dbReference type="CDD" id="cd00093">
    <property type="entry name" value="HTH_XRE"/>
    <property type="match status" value="1"/>
</dbReference>
<protein>
    <submittedName>
        <fullName evidence="3">Transcriptional regulator</fullName>
    </submittedName>
</protein>
<dbReference type="KEGG" id="nwl:NWFMUON74_25470"/>
<dbReference type="Pfam" id="PF13560">
    <property type="entry name" value="HTH_31"/>
    <property type="match status" value="1"/>
</dbReference>
<evidence type="ECO:0000313" key="3">
    <source>
        <dbReference type="EMBL" id="BCK54775.1"/>
    </source>
</evidence>
<feature type="region of interest" description="Disordered" evidence="1">
    <location>
        <begin position="1"/>
        <end position="21"/>
    </location>
</feature>
<gene>
    <name evidence="3" type="ORF">NWFMUON74_25470</name>
</gene>
<dbReference type="EMBL" id="AP023396">
    <property type="protein sequence ID" value="BCK54775.1"/>
    <property type="molecule type" value="Genomic_DNA"/>
</dbReference>
<dbReference type="SMART" id="SM00530">
    <property type="entry name" value="HTH_XRE"/>
    <property type="match status" value="1"/>
</dbReference>
<dbReference type="RefSeq" id="WP_187687984.1">
    <property type="nucleotide sequence ID" value="NZ_AP023396.1"/>
</dbReference>